<dbReference type="EMBL" id="JBHUMD010000021">
    <property type="protein sequence ID" value="MFD2602276.1"/>
    <property type="molecule type" value="Genomic_DNA"/>
</dbReference>
<keyword evidence="3" id="KW-1185">Reference proteome</keyword>
<evidence type="ECO:0000313" key="2">
    <source>
        <dbReference type="EMBL" id="MFD2602276.1"/>
    </source>
</evidence>
<dbReference type="Pfam" id="PF05593">
    <property type="entry name" value="RHS_repeat"/>
    <property type="match status" value="1"/>
</dbReference>
<dbReference type="PROSITE" id="PS51257">
    <property type="entry name" value="PROKAR_LIPOPROTEIN"/>
    <property type="match status" value="1"/>
</dbReference>
<name>A0ABW5NU83_9FLAO</name>
<accession>A0ABW5NU83</accession>
<dbReference type="RefSeq" id="WP_379820752.1">
    <property type="nucleotide sequence ID" value="NZ_JBHUMD010000021.1"/>
</dbReference>
<feature type="signal peptide" evidence="1">
    <location>
        <begin position="1"/>
        <end position="19"/>
    </location>
</feature>
<keyword evidence="1" id="KW-0732">Signal</keyword>
<gene>
    <name evidence="2" type="ORF">ACFSR3_09440</name>
</gene>
<evidence type="ECO:0000256" key="1">
    <source>
        <dbReference type="SAM" id="SignalP"/>
    </source>
</evidence>
<organism evidence="2 3">
    <name type="scientific">Flavobacterium suzhouense</name>
    <dbReference type="NCBI Taxonomy" id="1529638"/>
    <lineage>
        <taxon>Bacteria</taxon>
        <taxon>Pseudomonadati</taxon>
        <taxon>Bacteroidota</taxon>
        <taxon>Flavobacteriia</taxon>
        <taxon>Flavobacteriales</taxon>
        <taxon>Flavobacteriaceae</taxon>
        <taxon>Flavobacterium</taxon>
    </lineage>
</organism>
<dbReference type="InterPro" id="IPR031325">
    <property type="entry name" value="RHS_repeat"/>
</dbReference>
<proteinExistence type="predicted"/>
<evidence type="ECO:0000313" key="3">
    <source>
        <dbReference type="Proteomes" id="UP001597480"/>
    </source>
</evidence>
<dbReference type="Proteomes" id="UP001597480">
    <property type="component" value="Unassembled WGS sequence"/>
</dbReference>
<protein>
    <submittedName>
        <fullName evidence="2">RHS repeat domain-containing protein</fullName>
    </submittedName>
</protein>
<reference evidence="3" key="1">
    <citation type="journal article" date="2019" name="Int. J. Syst. Evol. Microbiol.">
        <title>The Global Catalogue of Microorganisms (GCM) 10K type strain sequencing project: providing services to taxonomists for standard genome sequencing and annotation.</title>
        <authorList>
            <consortium name="The Broad Institute Genomics Platform"/>
            <consortium name="The Broad Institute Genome Sequencing Center for Infectious Disease"/>
            <person name="Wu L."/>
            <person name="Ma J."/>
        </authorList>
    </citation>
    <scope>NUCLEOTIDE SEQUENCE [LARGE SCALE GENOMIC DNA]</scope>
    <source>
        <strain evidence="3">KCTC 42107</strain>
    </source>
</reference>
<sequence length="271" mass="30611">MKKILIACLSLTALLTSCSDDDSSSTGNNSPLVSTKQTLYENGEVEEIFVSEYSNGKMTKMNWLTPENIQMGYDIISYNSDGLLSSINTYLGTAVYSTTEYGYDNQGRMTTVHQQSEAENVDYTRTFTHNNNNTITSTSTNSWEEPKTFYLNSSGIVYKQVSGDSTYEFTLDGSTVISASYNGVVTRTYEYDEEHDPSLLNIDLGTGNFQPNNTLRLNSLSDSTYDKYKIKVIEGNTITKDVYTFNEQGLPTKRLTYYNEVLQSQMEYFYN</sequence>
<feature type="chain" id="PRO_5045144056" evidence="1">
    <location>
        <begin position="20"/>
        <end position="271"/>
    </location>
</feature>
<comment type="caution">
    <text evidence="2">The sequence shown here is derived from an EMBL/GenBank/DDBJ whole genome shotgun (WGS) entry which is preliminary data.</text>
</comment>